<dbReference type="Proteomes" id="UP001060012">
    <property type="component" value="Chromosome"/>
</dbReference>
<evidence type="ECO:0008006" key="4">
    <source>
        <dbReference type="Google" id="ProtNLM"/>
    </source>
</evidence>
<evidence type="ECO:0000256" key="1">
    <source>
        <dbReference type="SAM" id="Phobius"/>
    </source>
</evidence>
<evidence type="ECO:0000313" key="3">
    <source>
        <dbReference type="Proteomes" id="UP001060012"/>
    </source>
</evidence>
<feature type="transmembrane region" description="Helical" evidence="1">
    <location>
        <begin position="20"/>
        <end position="38"/>
    </location>
</feature>
<dbReference type="EMBL" id="CP100595">
    <property type="protein sequence ID" value="UTJ06232.1"/>
    <property type="molecule type" value="Genomic_DNA"/>
</dbReference>
<sequence>MKSQTLKNKPNFKDAVVEQIILWIVIFISFVSILFFIIDYSNALKASENADSIANYTARMVALDETESDIADGINRIKGDYVQTVTTAGISCTEDTSDSSRQVIVNVSGTLPNNIILTGSNNINSKAVVYNESSEYKKECSLTLSFN</sequence>
<proteinExistence type="predicted"/>
<reference evidence="2" key="1">
    <citation type="submission" date="2022-07" db="EMBL/GenBank/DDBJ databases">
        <title>Arcobacter roscoffensis sp. nov., a marine bacterium isolated from coastal seawater collected from Roscoff, France.</title>
        <authorList>
            <person name="Pascual J."/>
            <person name="Lepeaux C."/>
            <person name="Methner A."/>
            <person name="Overmann J."/>
        </authorList>
    </citation>
    <scope>NUCLEOTIDE SEQUENCE</scope>
    <source>
        <strain evidence="2">ARW1-2F2</strain>
    </source>
</reference>
<keyword evidence="1" id="KW-1133">Transmembrane helix</keyword>
<dbReference type="RefSeq" id="WP_254576412.1">
    <property type="nucleotide sequence ID" value="NZ_CP100595.1"/>
</dbReference>
<protein>
    <recommendedName>
        <fullName evidence="4">Flp pilus-assembly TadG-like N-terminal domain-containing protein</fullName>
    </recommendedName>
</protein>
<organism evidence="2 3">
    <name type="scientific">Arcobacter roscoffensis</name>
    <dbReference type="NCBI Taxonomy" id="2961520"/>
    <lineage>
        <taxon>Bacteria</taxon>
        <taxon>Pseudomonadati</taxon>
        <taxon>Campylobacterota</taxon>
        <taxon>Epsilonproteobacteria</taxon>
        <taxon>Campylobacterales</taxon>
        <taxon>Arcobacteraceae</taxon>
        <taxon>Arcobacter</taxon>
    </lineage>
</organism>
<gene>
    <name evidence="2" type="ORF">NJU99_13405</name>
</gene>
<name>A0ABY5E2Y4_9BACT</name>
<keyword evidence="1" id="KW-0472">Membrane</keyword>
<keyword evidence="3" id="KW-1185">Reference proteome</keyword>
<keyword evidence="1" id="KW-0812">Transmembrane</keyword>
<evidence type="ECO:0000313" key="2">
    <source>
        <dbReference type="EMBL" id="UTJ06232.1"/>
    </source>
</evidence>
<accession>A0ABY5E2Y4</accession>